<feature type="region of interest" description="Disordered" evidence="1">
    <location>
        <begin position="233"/>
        <end position="274"/>
    </location>
</feature>
<feature type="region of interest" description="Disordered" evidence="1">
    <location>
        <begin position="50"/>
        <end position="71"/>
    </location>
</feature>
<protein>
    <recommendedName>
        <fullName evidence="2">DUF6532 domain-containing protein</fullName>
    </recommendedName>
</protein>
<organism evidence="3 4">
    <name type="scientific">Armillaria solidipes</name>
    <dbReference type="NCBI Taxonomy" id="1076256"/>
    <lineage>
        <taxon>Eukaryota</taxon>
        <taxon>Fungi</taxon>
        <taxon>Dikarya</taxon>
        <taxon>Basidiomycota</taxon>
        <taxon>Agaricomycotina</taxon>
        <taxon>Agaricomycetes</taxon>
        <taxon>Agaricomycetidae</taxon>
        <taxon>Agaricales</taxon>
        <taxon>Marasmiineae</taxon>
        <taxon>Physalacriaceae</taxon>
        <taxon>Armillaria</taxon>
    </lineage>
</organism>
<evidence type="ECO:0000313" key="3">
    <source>
        <dbReference type="EMBL" id="PBK58685.1"/>
    </source>
</evidence>
<dbReference type="AlphaFoldDB" id="A0A2H3AID8"/>
<feature type="compositionally biased region" description="Basic and acidic residues" evidence="1">
    <location>
        <begin position="365"/>
        <end position="383"/>
    </location>
</feature>
<name>A0A2H3AID8_9AGAR</name>
<evidence type="ECO:0000313" key="4">
    <source>
        <dbReference type="Proteomes" id="UP000218334"/>
    </source>
</evidence>
<feature type="compositionally biased region" description="Acidic residues" evidence="1">
    <location>
        <begin position="728"/>
        <end position="737"/>
    </location>
</feature>
<reference evidence="4" key="1">
    <citation type="journal article" date="2017" name="Nat. Ecol. Evol.">
        <title>Genome expansion and lineage-specific genetic innovations in the forest pathogenic fungi Armillaria.</title>
        <authorList>
            <person name="Sipos G."/>
            <person name="Prasanna A.N."/>
            <person name="Walter M.C."/>
            <person name="O'Connor E."/>
            <person name="Balint B."/>
            <person name="Krizsan K."/>
            <person name="Kiss B."/>
            <person name="Hess J."/>
            <person name="Varga T."/>
            <person name="Slot J."/>
            <person name="Riley R."/>
            <person name="Boka B."/>
            <person name="Rigling D."/>
            <person name="Barry K."/>
            <person name="Lee J."/>
            <person name="Mihaltcheva S."/>
            <person name="LaButti K."/>
            <person name="Lipzen A."/>
            <person name="Waldron R."/>
            <person name="Moloney N.M."/>
            <person name="Sperisen C."/>
            <person name="Kredics L."/>
            <person name="Vagvoelgyi C."/>
            <person name="Patrignani A."/>
            <person name="Fitzpatrick D."/>
            <person name="Nagy I."/>
            <person name="Doyle S."/>
            <person name="Anderson J.B."/>
            <person name="Grigoriev I.V."/>
            <person name="Gueldener U."/>
            <person name="Muensterkoetter M."/>
            <person name="Nagy L.G."/>
        </authorList>
    </citation>
    <scope>NUCLEOTIDE SEQUENCE [LARGE SCALE GENOMIC DNA]</scope>
    <source>
        <strain evidence="4">28-4</strain>
    </source>
</reference>
<accession>A0A2H3AID8</accession>
<feature type="domain" description="DUF6532" evidence="2">
    <location>
        <begin position="509"/>
        <end position="654"/>
    </location>
</feature>
<keyword evidence="4" id="KW-1185">Reference proteome</keyword>
<sequence length="763" mass="83804">MPPHSKKTLDLPTGMTGKPVAHWMKLHNSNKDSHPGTVDNWENEDDVETVREKLKKQAQKKADSTKLQVQRDKAKIDVTILEDTLHREDVARELTANHPAGPKTRASSASKKAAKDVQDPQPAPTENMLHQEDVTQESTANNPAAPQKDASSARKKAANNSAGPKKHTPSARKKAAKDIQDPQLALAVSPPLLSQVLCPEISATLVNDEIQELNQQNISCEEDSSMGACQVLAGSDGSHEESDEHVPHSESGDHVNAKLKDPTKLGPKPTGRPVRVSVHTTIANSRSTNEGVATLKLSLLTPGSGPKAETATASKHVLKRKSRVIDDAALDKPVIYLLYLVSVQVLPTKKKKLDNKTTNSAKTTKPTDELAKNWEKKKSRDEPCNAGKKAGGMVKDGKDIKPEFVNIVKTKGNFMDHKPDVTVKIVKKEGPLITTARQVQGSKNKWMTNDLPDGTQETFSKRIIPYLRKKVGQSVTPWAPLSVKDVQEAVDIEFGRTEHCMAEKGAWMGLANYRITNFRHEICAKAEKAVEAFIKEHSDQLSTPTLIGQYMAYLITPTSPGGNVGPSPPFMWKDWKNDGVKRRGIFCHELIIRVMAEAHFMALGPMNNLSIILYPKGALLLTGQAVEHVISMWTTGMFITTAAPTFSRQNFDDIIEEFALNPAERAKYSKDAWKSVKTKRWIELLTEVKQAIETSTSKKRHKMSTSARSASPDIIEQEADIVFRSDPPDLDSDEDSGDCGGSVGTADELAEEDNVADCHCDAE</sequence>
<feature type="region of interest" description="Disordered" evidence="1">
    <location>
        <begin position="695"/>
        <end position="763"/>
    </location>
</feature>
<evidence type="ECO:0000256" key="1">
    <source>
        <dbReference type="SAM" id="MobiDB-lite"/>
    </source>
</evidence>
<feature type="region of interest" description="Disordered" evidence="1">
    <location>
        <begin position="92"/>
        <end position="178"/>
    </location>
</feature>
<feature type="compositionally biased region" description="Basic residues" evidence="1">
    <location>
        <begin position="164"/>
        <end position="175"/>
    </location>
</feature>
<proteinExistence type="predicted"/>
<feature type="region of interest" description="Disordered" evidence="1">
    <location>
        <begin position="353"/>
        <end position="395"/>
    </location>
</feature>
<dbReference type="InterPro" id="IPR045341">
    <property type="entry name" value="DUF6532"/>
</dbReference>
<evidence type="ECO:0000259" key="2">
    <source>
        <dbReference type="Pfam" id="PF20149"/>
    </source>
</evidence>
<feature type="compositionally biased region" description="Basic and acidic residues" evidence="1">
    <location>
        <begin position="60"/>
        <end position="71"/>
    </location>
</feature>
<gene>
    <name evidence="3" type="ORF">ARMSODRAFT_983637</name>
</gene>
<dbReference type="Proteomes" id="UP000218334">
    <property type="component" value="Unassembled WGS sequence"/>
</dbReference>
<dbReference type="EMBL" id="KZ293528">
    <property type="protein sequence ID" value="PBK58685.1"/>
    <property type="molecule type" value="Genomic_DNA"/>
</dbReference>
<feature type="compositionally biased region" description="Basic and acidic residues" evidence="1">
    <location>
        <begin position="237"/>
        <end position="263"/>
    </location>
</feature>
<dbReference type="Pfam" id="PF20149">
    <property type="entry name" value="DUF6532"/>
    <property type="match status" value="1"/>
</dbReference>